<feature type="compositionally biased region" description="Low complexity" evidence="2">
    <location>
        <begin position="54"/>
        <end position="86"/>
    </location>
</feature>
<dbReference type="InterPro" id="IPR007573">
    <property type="entry name" value="QWRF"/>
</dbReference>
<evidence type="ECO:0000313" key="3">
    <source>
        <dbReference type="EMBL" id="KAI0525073.1"/>
    </source>
</evidence>
<feature type="compositionally biased region" description="Low complexity" evidence="2">
    <location>
        <begin position="355"/>
        <end position="375"/>
    </location>
</feature>
<dbReference type="GO" id="GO:0051225">
    <property type="term" value="P:spindle assembly"/>
    <property type="evidence" value="ECO:0007669"/>
    <property type="project" value="TreeGrafter"/>
</dbReference>
<sequence>MVVSASEASAARKNPTAAYRPNDPPPIPSRRPLTPSERDNAAVSRRPRTKEITSRYLSSYSSSSSTTSTSYSSNTTTSTSSYSSSSRRFPSPVLNTRPSTPPAKRSQSVDRTRPSTPRPDPRGGGGSEGSNAARALCTTTRSLSVSFQGESFFYQTSKAKTPSPIPSKKPTPERKRPSTPVRNSAAGAAQQLESSRPSDFHQRWPAARSRQSSLLAKSLECSAEKNDLLATVQLLRQSTLFDDGTGRASFDRAELSASSDMDSVSSGGNSGGAPELNAPRQAHVTSRGISVPARFWQETNSRLRHLSEPATPLSSFGPRNSATPKLASVRRTLIDSPSLISRTASSPLKGPVRPSSPNKPASSASRVSASPSQARGTSTLASSSPANLQANAPSILSFAAEVRRNRKGENRIEEAHMLRLLHNRHLQWRCANARTNTIVMVQRMVVEKNLYNECITTSEVRDSVTTKKIRLQFLSQHLKLATILKSQMVFLEEYSLLDREHSSSLLGAIEALEASILRLPVVGGARADLQDVKDAVGSAVDVMQVMGASTYSILSKVEGTSSLMLELAKVAAQEQALLDQTRDLLSTIAALHVKQCSLQGNLLQLKRRTSHIQL</sequence>
<protein>
    <submittedName>
        <fullName evidence="3">Uncharacterized protein</fullName>
    </submittedName>
</protein>
<evidence type="ECO:0000256" key="1">
    <source>
        <dbReference type="ARBA" id="ARBA00010016"/>
    </source>
</evidence>
<feature type="region of interest" description="Disordered" evidence="2">
    <location>
        <begin position="1"/>
        <end position="135"/>
    </location>
</feature>
<dbReference type="PANTHER" id="PTHR31807">
    <property type="entry name" value="AUGMIN FAMILY MEMBER"/>
    <property type="match status" value="1"/>
</dbReference>
<feature type="compositionally biased region" description="Polar residues" evidence="2">
    <location>
        <begin position="376"/>
        <end position="386"/>
    </location>
</feature>
<dbReference type="Proteomes" id="UP000829196">
    <property type="component" value="Unassembled WGS sequence"/>
</dbReference>
<feature type="compositionally biased region" description="Low complexity" evidence="2">
    <location>
        <begin position="256"/>
        <end position="267"/>
    </location>
</feature>
<gene>
    <name evidence="3" type="ORF">KFK09_004463</name>
</gene>
<dbReference type="OrthoDB" id="1924320at2759"/>
<dbReference type="GO" id="GO:0005880">
    <property type="term" value="C:nuclear microtubule"/>
    <property type="evidence" value="ECO:0007669"/>
    <property type="project" value="TreeGrafter"/>
</dbReference>
<proteinExistence type="inferred from homology"/>
<dbReference type="GO" id="GO:0008017">
    <property type="term" value="F:microtubule binding"/>
    <property type="evidence" value="ECO:0007669"/>
    <property type="project" value="TreeGrafter"/>
</dbReference>
<feature type="region of interest" description="Disordered" evidence="2">
    <location>
        <begin position="156"/>
        <end position="206"/>
    </location>
</feature>
<dbReference type="EMBL" id="JAGYWB010000004">
    <property type="protein sequence ID" value="KAI0525073.1"/>
    <property type="molecule type" value="Genomic_DNA"/>
</dbReference>
<evidence type="ECO:0000313" key="4">
    <source>
        <dbReference type="Proteomes" id="UP000829196"/>
    </source>
</evidence>
<dbReference type="SMR" id="A0A8T3C2V9"/>
<dbReference type="GO" id="GO:0005737">
    <property type="term" value="C:cytoplasm"/>
    <property type="evidence" value="ECO:0007669"/>
    <property type="project" value="TreeGrafter"/>
</dbReference>
<accession>A0A8T3C2V9</accession>
<feature type="region of interest" description="Disordered" evidence="2">
    <location>
        <begin position="338"/>
        <end position="386"/>
    </location>
</feature>
<name>A0A8T3C2V9_DENNO</name>
<dbReference type="AlphaFoldDB" id="A0A8T3C2V9"/>
<dbReference type="PANTHER" id="PTHR31807:SF2">
    <property type="entry name" value="PROTEIN SNOWY COTYLEDON 3"/>
    <property type="match status" value="1"/>
</dbReference>
<organism evidence="3 4">
    <name type="scientific">Dendrobium nobile</name>
    <name type="common">Orchid</name>
    <dbReference type="NCBI Taxonomy" id="94219"/>
    <lineage>
        <taxon>Eukaryota</taxon>
        <taxon>Viridiplantae</taxon>
        <taxon>Streptophyta</taxon>
        <taxon>Embryophyta</taxon>
        <taxon>Tracheophyta</taxon>
        <taxon>Spermatophyta</taxon>
        <taxon>Magnoliopsida</taxon>
        <taxon>Liliopsida</taxon>
        <taxon>Asparagales</taxon>
        <taxon>Orchidaceae</taxon>
        <taxon>Epidendroideae</taxon>
        <taxon>Malaxideae</taxon>
        <taxon>Dendrobiinae</taxon>
        <taxon>Dendrobium</taxon>
    </lineage>
</organism>
<comment type="similarity">
    <text evidence="1">Belongs to the QWRF family.</text>
</comment>
<dbReference type="Pfam" id="PF04484">
    <property type="entry name" value="QWRF"/>
    <property type="match status" value="1"/>
</dbReference>
<keyword evidence="4" id="KW-1185">Reference proteome</keyword>
<comment type="caution">
    <text evidence="3">The sequence shown here is derived from an EMBL/GenBank/DDBJ whole genome shotgun (WGS) entry which is preliminary data.</text>
</comment>
<reference evidence="3" key="1">
    <citation type="journal article" date="2022" name="Front. Genet.">
        <title>Chromosome-Scale Assembly of the Dendrobium nobile Genome Provides Insights Into the Molecular Mechanism of the Biosynthesis of the Medicinal Active Ingredient of Dendrobium.</title>
        <authorList>
            <person name="Xu Q."/>
            <person name="Niu S.-C."/>
            <person name="Li K.-L."/>
            <person name="Zheng P.-J."/>
            <person name="Zhang X.-J."/>
            <person name="Jia Y."/>
            <person name="Liu Y."/>
            <person name="Niu Y.-X."/>
            <person name="Yu L.-H."/>
            <person name="Chen D.-F."/>
            <person name="Zhang G.-Q."/>
        </authorList>
    </citation>
    <scope>NUCLEOTIDE SEQUENCE</scope>
    <source>
        <tissue evidence="3">Leaf</tissue>
    </source>
</reference>
<evidence type="ECO:0000256" key="2">
    <source>
        <dbReference type="SAM" id="MobiDB-lite"/>
    </source>
</evidence>
<feature type="region of interest" description="Disordered" evidence="2">
    <location>
        <begin position="252"/>
        <end position="285"/>
    </location>
</feature>